<dbReference type="Proteomes" id="UP000077701">
    <property type="component" value="Unassembled WGS sequence"/>
</dbReference>
<proteinExistence type="predicted"/>
<gene>
    <name evidence="1" type="ORF">PS9374_05953</name>
</gene>
<evidence type="ECO:0000313" key="1">
    <source>
        <dbReference type="EMBL" id="GAT70273.1"/>
    </source>
</evidence>
<organism evidence="1 2">
    <name type="scientific">Planomonospora sphaerica</name>
    <dbReference type="NCBI Taxonomy" id="161355"/>
    <lineage>
        <taxon>Bacteria</taxon>
        <taxon>Bacillati</taxon>
        <taxon>Actinomycetota</taxon>
        <taxon>Actinomycetes</taxon>
        <taxon>Streptosporangiales</taxon>
        <taxon>Streptosporangiaceae</taxon>
        <taxon>Planomonospora</taxon>
    </lineage>
</organism>
<sequence length="200" mass="21080">MREKLSVMTSHQEQVRARMRSAPLQAPPAPWRSLTPIAVGGLSCVGFGTLPGSPDDLLLVVSSNGRGLFDCATGTRIARDPDPDAGWPDTHELAHEGIGPLSGVFVPVAGLWGGGLHTTTPDGWTLDVVAPDWPVESVMLSAAGGSPYRGEPGSSWWHVHREDACELRAVGFSPSGKALVIASSCTVTLFTRPFGMAREG</sequence>
<evidence type="ECO:0000313" key="2">
    <source>
        <dbReference type="Proteomes" id="UP000077701"/>
    </source>
</evidence>
<reference evidence="1 2" key="1">
    <citation type="journal article" date="2016" name="Genome Announc.">
        <title>Draft Genome Sequence of Planomonospora sphaerica JCM9374, a Rare Actinomycete.</title>
        <authorList>
            <person name="Dohra H."/>
            <person name="Suzuki T."/>
            <person name="Inoue Y."/>
            <person name="Kodani S."/>
        </authorList>
    </citation>
    <scope>NUCLEOTIDE SEQUENCE [LARGE SCALE GENOMIC DNA]</scope>
    <source>
        <strain evidence="1 2">JCM 9374</strain>
    </source>
</reference>
<reference evidence="2" key="2">
    <citation type="submission" date="2016-04" db="EMBL/GenBank/DDBJ databases">
        <title>Planomonospora sphaerica JCM9374 whole genome shotgun sequence.</title>
        <authorList>
            <person name="Suzuki T."/>
            <person name="Dohra H."/>
            <person name="Kodani S."/>
        </authorList>
    </citation>
    <scope>NUCLEOTIDE SEQUENCE [LARGE SCALE GENOMIC DNA]</scope>
    <source>
        <strain evidence="2">JCM 9374</strain>
    </source>
</reference>
<keyword evidence="2" id="KW-1185">Reference proteome</keyword>
<dbReference type="AlphaFoldDB" id="A0A161MEC4"/>
<accession>A0A161MEC4</accession>
<dbReference type="EMBL" id="BDCX01000016">
    <property type="protein sequence ID" value="GAT70273.1"/>
    <property type="molecule type" value="Genomic_DNA"/>
</dbReference>
<comment type="caution">
    <text evidence="1">The sequence shown here is derived from an EMBL/GenBank/DDBJ whole genome shotgun (WGS) entry which is preliminary data.</text>
</comment>
<name>A0A161MEC4_9ACTN</name>
<protein>
    <submittedName>
        <fullName evidence="1">Uncharacterized protein</fullName>
    </submittedName>
</protein>